<keyword evidence="1" id="KW-0472">Membrane</keyword>
<accession>A0AAE4QLJ7</accession>
<evidence type="ECO:0000313" key="3">
    <source>
        <dbReference type="EMBL" id="MDV6235263.1"/>
    </source>
</evidence>
<feature type="domain" description="FecR protein" evidence="2">
    <location>
        <begin position="74"/>
        <end position="165"/>
    </location>
</feature>
<dbReference type="RefSeq" id="WP_100747464.1">
    <property type="nucleotide sequence ID" value="NZ_NPEF02000005.1"/>
</dbReference>
<organism evidence="3 4">
    <name type="scientific">Leptospira ellisii</name>
    <dbReference type="NCBI Taxonomy" id="2023197"/>
    <lineage>
        <taxon>Bacteria</taxon>
        <taxon>Pseudomonadati</taxon>
        <taxon>Spirochaetota</taxon>
        <taxon>Spirochaetia</taxon>
        <taxon>Leptospirales</taxon>
        <taxon>Leptospiraceae</taxon>
        <taxon>Leptospira</taxon>
    </lineage>
</organism>
<evidence type="ECO:0000313" key="4">
    <source>
        <dbReference type="Proteomes" id="UP000232122"/>
    </source>
</evidence>
<evidence type="ECO:0000259" key="2">
    <source>
        <dbReference type="Pfam" id="PF04773"/>
    </source>
</evidence>
<protein>
    <submittedName>
        <fullName evidence="3">FecR family protein</fullName>
    </submittedName>
</protein>
<keyword evidence="1" id="KW-0812">Transmembrane</keyword>
<dbReference type="InterPro" id="IPR006860">
    <property type="entry name" value="FecR"/>
</dbReference>
<gene>
    <name evidence="3" type="ORF">CH379_006445</name>
</gene>
<dbReference type="Gene3D" id="2.60.40.10">
    <property type="entry name" value="Immunoglobulins"/>
    <property type="match status" value="3"/>
</dbReference>
<dbReference type="AlphaFoldDB" id="A0AAE4QLJ7"/>
<sequence length="706" mass="79193">MRYLTEGKYVVTVLAGLGILFSILLYFHLFSGKKTGTNPVIGELRFKNKKAQRKLDSEVVWEDIETSMPVMNRDTVRTDDGSEAVLVLNDGTEIKLDQKSMIFLDFSDKNLSIDFAYGSVSANKESGTEMKIKSGGATVAVSQGDLKLSKSEDQALNLEVSKGSAKVVSGDQESSVTNNQAIELKNGKSEIRSLSIGLSSPPERKFFQSETATVPVSFVWNKAESVRDYVLEISAHPSFSKKVMRTKSNSTTANKSLEKGTYFWRVTAVNPATQKPEYSETRSLTILGNLKPSLFSPSKSEEFKYTSVQPSVTVQWTAVDFAKGYTVEIAKDKSFSDLVLTQEAQGSLYRWDKTKEGAYFVRVTPKFSLNDLKAAVSESVPFSVRRLEKPEPPVLKRPAEQEEISLRKFSKEGGLFVWSGSSEFKEYVLEIAQDSDFKNPIVSKKTTSTSSVSPPLQNAGAYYWRVRTESKEGEGFSSPARQFKLLALENLDLLFPASNQQLGHPSNRKLTFRWQRPEPSGVYKLEVAQNSEFTGNVIRENFRASMGTISLPVVGQYYWRVSLLGSQGENVLTSQIQSFQTSDNAPFLSQSSPAPEESIDISNRDSIDFRWEVEGENDSITFELLELREKGGAKALLKRELKTDSFSFRDFSILEEGKFQWRITARYKDKNGAVKYTIPVSRNFEIKLNKTIRPPEILSPKEIYVE</sequence>
<reference evidence="3 4" key="1">
    <citation type="journal article" date="2018" name="Microb. Genom.">
        <title>Deciphering the unexplored Leptospira diversity from soils uncovers genomic evolution to virulence.</title>
        <authorList>
            <person name="Thibeaux R."/>
            <person name="Iraola G."/>
            <person name="Ferres I."/>
            <person name="Bierque E."/>
            <person name="Girault D."/>
            <person name="Soupe-Gilbert M.E."/>
            <person name="Picardeau M."/>
            <person name="Goarant C."/>
        </authorList>
    </citation>
    <scope>NUCLEOTIDE SEQUENCE [LARGE SCALE GENOMIC DNA]</scope>
    <source>
        <strain evidence="3 4">ATI7-C-A5</strain>
    </source>
</reference>
<dbReference type="Gene3D" id="2.60.120.1440">
    <property type="match status" value="1"/>
</dbReference>
<name>A0AAE4QLJ7_9LEPT</name>
<evidence type="ECO:0000256" key="1">
    <source>
        <dbReference type="SAM" id="Phobius"/>
    </source>
</evidence>
<dbReference type="Proteomes" id="UP000232122">
    <property type="component" value="Unassembled WGS sequence"/>
</dbReference>
<feature type="transmembrane region" description="Helical" evidence="1">
    <location>
        <begin position="9"/>
        <end position="29"/>
    </location>
</feature>
<proteinExistence type="predicted"/>
<dbReference type="InterPro" id="IPR013783">
    <property type="entry name" value="Ig-like_fold"/>
</dbReference>
<comment type="caution">
    <text evidence="3">The sequence shown here is derived from an EMBL/GenBank/DDBJ whole genome shotgun (WGS) entry which is preliminary data.</text>
</comment>
<keyword evidence="1" id="KW-1133">Transmembrane helix</keyword>
<dbReference type="Pfam" id="PF04773">
    <property type="entry name" value="FecR"/>
    <property type="match status" value="1"/>
</dbReference>
<dbReference type="EMBL" id="NPEF02000005">
    <property type="protein sequence ID" value="MDV6235263.1"/>
    <property type="molecule type" value="Genomic_DNA"/>
</dbReference>
<keyword evidence="4" id="KW-1185">Reference proteome</keyword>